<evidence type="ECO:0000313" key="7">
    <source>
        <dbReference type="EMBL" id="HGE99163.1"/>
    </source>
</evidence>
<feature type="transmembrane region" description="Helical" evidence="6">
    <location>
        <begin position="312"/>
        <end position="335"/>
    </location>
</feature>
<keyword evidence="3 6" id="KW-0812">Transmembrane</keyword>
<dbReference type="GO" id="GO:0005886">
    <property type="term" value="C:plasma membrane"/>
    <property type="evidence" value="ECO:0007669"/>
    <property type="project" value="UniProtKB-SubCell"/>
</dbReference>
<dbReference type="InterPro" id="IPR002797">
    <property type="entry name" value="Polysacc_synth"/>
</dbReference>
<feature type="transmembrane region" description="Helical" evidence="6">
    <location>
        <begin position="374"/>
        <end position="393"/>
    </location>
</feature>
<keyword evidence="4 6" id="KW-1133">Transmembrane helix</keyword>
<feature type="transmembrane region" description="Helical" evidence="6">
    <location>
        <begin position="88"/>
        <end position="112"/>
    </location>
</feature>
<accession>A0A7C3UPC0</accession>
<protein>
    <recommendedName>
        <fullName evidence="8">Polysaccharide biosynthesis protein C-terminal domain-containing protein</fullName>
    </recommendedName>
</protein>
<comment type="caution">
    <text evidence="7">The sequence shown here is derived from an EMBL/GenBank/DDBJ whole genome shotgun (WGS) entry which is preliminary data.</text>
</comment>
<evidence type="ECO:0000256" key="4">
    <source>
        <dbReference type="ARBA" id="ARBA00022989"/>
    </source>
</evidence>
<evidence type="ECO:0008006" key="8">
    <source>
        <dbReference type="Google" id="ProtNLM"/>
    </source>
</evidence>
<feature type="transmembrane region" description="Helical" evidence="6">
    <location>
        <begin position="463"/>
        <end position="486"/>
    </location>
</feature>
<feature type="transmembrane region" description="Helical" evidence="6">
    <location>
        <begin position="347"/>
        <end position="369"/>
    </location>
</feature>
<organism evidence="7">
    <name type="scientific">candidate division WOR-3 bacterium</name>
    <dbReference type="NCBI Taxonomy" id="2052148"/>
    <lineage>
        <taxon>Bacteria</taxon>
        <taxon>Bacteria division WOR-3</taxon>
    </lineage>
</organism>
<gene>
    <name evidence="7" type="ORF">ENX07_03725</name>
</gene>
<keyword evidence="2" id="KW-1003">Cell membrane</keyword>
<proteinExistence type="predicted"/>
<evidence type="ECO:0000256" key="1">
    <source>
        <dbReference type="ARBA" id="ARBA00004651"/>
    </source>
</evidence>
<feature type="transmembrane region" description="Helical" evidence="6">
    <location>
        <begin position="124"/>
        <end position="146"/>
    </location>
</feature>
<feature type="transmembrane region" description="Helical" evidence="6">
    <location>
        <begin position="186"/>
        <end position="208"/>
    </location>
</feature>
<feature type="transmembrane region" description="Helical" evidence="6">
    <location>
        <begin position="271"/>
        <end position="291"/>
    </location>
</feature>
<keyword evidence="5 6" id="KW-0472">Membrane</keyword>
<dbReference type="PANTHER" id="PTHR30250:SF11">
    <property type="entry name" value="O-ANTIGEN TRANSPORTER-RELATED"/>
    <property type="match status" value="1"/>
</dbReference>
<feature type="transmembrane region" description="Helical" evidence="6">
    <location>
        <begin position="434"/>
        <end position="451"/>
    </location>
</feature>
<feature type="transmembrane region" description="Helical" evidence="6">
    <location>
        <begin position="399"/>
        <end position="422"/>
    </location>
</feature>
<dbReference type="EMBL" id="DTMQ01000021">
    <property type="protein sequence ID" value="HGE99163.1"/>
    <property type="molecule type" value="Genomic_DNA"/>
</dbReference>
<evidence type="ECO:0000256" key="3">
    <source>
        <dbReference type="ARBA" id="ARBA00022692"/>
    </source>
</evidence>
<evidence type="ECO:0000256" key="2">
    <source>
        <dbReference type="ARBA" id="ARBA00022475"/>
    </source>
</evidence>
<dbReference type="PANTHER" id="PTHR30250">
    <property type="entry name" value="PST FAMILY PREDICTED COLANIC ACID TRANSPORTER"/>
    <property type="match status" value="1"/>
</dbReference>
<name>A0A7C3UPC0_UNCW3</name>
<comment type="subcellular location">
    <subcellularLocation>
        <location evidence="1">Cell membrane</location>
        <topology evidence="1">Multi-pass membrane protein</topology>
    </subcellularLocation>
</comment>
<feature type="transmembrane region" description="Helical" evidence="6">
    <location>
        <begin position="18"/>
        <end position="39"/>
    </location>
</feature>
<dbReference type="Pfam" id="PF01943">
    <property type="entry name" value="Polysacc_synt"/>
    <property type="match status" value="1"/>
</dbReference>
<evidence type="ECO:0000256" key="6">
    <source>
        <dbReference type="SAM" id="Phobius"/>
    </source>
</evidence>
<feature type="transmembrane region" description="Helical" evidence="6">
    <location>
        <begin position="229"/>
        <end position="251"/>
    </location>
</feature>
<sequence length="508" mass="57886">MSETSQSIGQRLIMGSGYYYFSLLINKGITTISSIFLARTLGPKNFGMISIINYLTLLLLLFTGFGIPTASVKLIVAEWTKERKEASAFITSAFLSNLLIIILITFLFYLFAYDIADRVYRNETLGSLFRISAFALFFFSLTQYGNGVIQALSEFKRLSLLLIFNSSISLCLLIPLTKFFGLRGAVLSQMITSIIVFLLCLRIFLFLCKKYSLTGFWVNFNKIKEQSKKLFSFAFPVFLSGLVMTPALTILTALLSRLRGFQEVGFFNVGYSLTQIILFLPTAVGVPFIPIASRLASEDKERLKDFLLKTIYGVNIIVLLACFIIGFFANEIIYFLFGPKYEPAQKIILLLLASGFLSSFGYIIGYYLLAIGKVWFGTLMNFIWFVIILTPAYHLIKRWGLTGLGLTYLLSYIVLTIVFCFYLKNHLKVKMGQLVTHFLLGVGFLLVLFLFRTFRPEFQRITFRFPAILLEVGIFLCFLAVFILLVPKSFDKRIIKQIFIKRNVEEKI</sequence>
<dbReference type="AlphaFoldDB" id="A0A7C3UPC0"/>
<feature type="transmembrane region" description="Helical" evidence="6">
    <location>
        <begin position="158"/>
        <end position="180"/>
    </location>
</feature>
<evidence type="ECO:0000256" key="5">
    <source>
        <dbReference type="ARBA" id="ARBA00023136"/>
    </source>
</evidence>
<reference evidence="7" key="1">
    <citation type="journal article" date="2020" name="mSystems">
        <title>Genome- and Community-Level Interaction Insights into Carbon Utilization and Element Cycling Functions of Hydrothermarchaeota in Hydrothermal Sediment.</title>
        <authorList>
            <person name="Zhou Z."/>
            <person name="Liu Y."/>
            <person name="Xu W."/>
            <person name="Pan J."/>
            <person name="Luo Z.H."/>
            <person name="Li M."/>
        </authorList>
    </citation>
    <scope>NUCLEOTIDE SEQUENCE [LARGE SCALE GENOMIC DNA]</scope>
    <source>
        <strain evidence="7">SpSt-906</strain>
    </source>
</reference>
<feature type="transmembrane region" description="Helical" evidence="6">
    <location>
        <begin position="51"/>
        <end position="76"/>
    </location>
</feature>
<dbReference type="InterPro" id="IPR050833">
    <property type="entry name" value="Poly_Biosynth_Transport"/>
</dbReference>